<dbReference type="Pfam" id="PF06071">
    <property type="entry name" value="YchF-GTPase_C"/>
    <property type="match status" value="1"/>
</dbReference>
<dbReference type="PANTHER" id="PTHR23305:SF18">
    <property type="entry name" value="OBG-TYPE G DOMAIN-CONTAINING PROTEIN"/>
    <property type="match status" value="1"/>
</dbReference>
<dbReference type="AlphaFoldDB" id="A0A2H0TKZ8"/>
<dbReference type="InterPro" id="IPR031167">
    <property type="entry name" value="G_OBG"/>
</dbReference>
<gene>
    <name evidence="6" type="ORF">COU43_02420</name>
</gene>
<evidence type="ECO:0000256" key="2">
    <source>
        <dbReference type="ARBA" id="ARBA00022840"/>
    </source>
</evidence>
<sequence>MSFSIGIVGLPNVGKSTLFKALTKIPVDIGAYPFTTLHPNVGIVTVPDQRLEKIAEVIKPQKVTPTIIEFIDIAGLVKGSHKGEGLGNQFLGQIRNCDAILEVVRVFEDPEVENVTGKIDPASDIETIKIELELKDMESKEKENLLSKKPVIYLLNINGRTPYQAPTVKYLALNLKDEVEMFELSEAEKKELGLSSQLDQLIISCYNILDLITFFTVAGGKETRAWTLKQGLKAPDAGGVVHTDFKEKFIRAEVINWQKLVEAGSWLRAREKGLVRTVGKDYLVENGDVIEFKV</sequence>
<dbReference type="InterPro" id="IPR012675">
    <property type="entry name" value="Beta-grasp_dom_sf"/>
</dbReference>
<evidence type="ECO:0000313" key="7">
    <source>
        <dbReference type="Proteomes" id="UP000228909"/>
    </source>
</evidence>
<dbReference type="FunFam" id="3.10.20.30:FF:000001">
    <property type="entry name" value="Ribosome-binding ATPase YchF"/>
    <property type="match status" value="1"/>
</dbReference>
<accession>A0A2H0TKZ8</accession>
<dbReference type="GO" id="GO:0005525">
    <property type="term" value="F:GTP binding"/>
    <property type="evidence" value="ECO:0007669"/>
    <property type="project" value="InterPro"/>
</dbReference>
<dbReference type="Pfam" id="PF01926">
    <property type="entry name" value="MMR_HSR1"/>
    <property type="match status" value="1"/>
</dbReference>
<dbReference type="InterPro" id="IPR027417">
    <property type="entry name" value="P-loop_NTPase"/>
</dbReference>
<dbReference type="PROSITE" id="PS51710">
    <property type="entry name" value="G_OBG"/>
    <property type="match status" value="1"/>
</dbReference>
<evidence type="ECO:0000256" key="1">
    <source>
        <dbReference type="ARBA" id="ARBA00022741"/>
    </source>
</evidence>
<keyword evidence="2" id="KW-0067">ATP-binding</keyword>
<dbReference type="InterPro" id="IPR013029">
    <property type="entry name" value="YchF_C"/>
</dbReference>
<dbReference type="PANTHER" id="PTHR23305">
    <property type="entry name" value="OBG GTPASE FAMILY"/>
    <property type="match status" value="1"/>
</dbReference>
<dbReference type="Gene3D" id="1.10.150.300">
    <property type="entry name" value="TGS-like domain"/>
    <property type="match status" value="1"/>
</dbReference>
<evidence type="ECO:0000259" key="4">
    <source>
        <dbReference type="PROSITE" id="PS51710"/>
    </source>
</evidence>
<dbReference type="GO" id="GO:0016887">
    <property type="term" value="F:ATP hydrolysis activity"/>
    <property type="evidence" value="ECO:0007669"/>
    <property type="project" value="TreeGrafter"/>
</dbReference>
<dbReference type="InterPro" id="IPR006073">
    <property type="entry name" value="GTP-bd"/>
</dbReference>
<evidence type="ECO:0000256" key="3">
    <source>
        <dbReference type="ARBA" id="ARBA00022842"/>
    </source>
</evidence>
<comment type="caution">
    <text evidence="6">The sequence shown here is derived from an EMBL/GenBank/DDBJ whole genome shotgun (WGS) entry which is preliminary data.</text>
</comment>
<dbReference type="Gene3D" id="3.10.20.30">
    <property type="match status" value="2"/>
</dbReference>
<dbReference type="EMBL" id="PFCK01000068">
    <property type="protein sequence ID" value="PIR71485.1"/>
    <property type="molecule type" value="Genomic_DNA"/>
</dbReference>
<evidence type="ECO:0000259" key="5">
    <source>
        <dbReference type="PROSITE" id="PS51880"/>
    </source>
</evidence>
<dbReference type="SUPFAM" id="SSF52540">
    <property type="entry name" value="P-loop containing nucleoside triphosphate hydrolases"/>
    <property type="match status" value="1"/>
</dbReference>
<dbReference type="Proteomes" id="UP000228909">
    <property type="component" value="Unassembled WGS sequence"/>
</dbReference>
<evidence type="ECO:0000313" key="6">
    <source>
        <dbReference type="EMBL" id="PIR71485.1"/>
    </source>
</evidence>
<dbReference type="SUPFAM" id="SSF81271">
    <property type="entry name" value="TGS-like"/>
    <property type="match status" value="1"/>
</dbReference>
<dbReference type="GO" id="GO:0005737">
    <property type="term" value="C:cytoplasm"/>
    <property type="evidence" value="ECO:0007669"/>
    <property type="project" value="TreeGrafter"/>
</dbReference>
<protein>
    <submittedName>
        <fullName evidence="6">Redox-regulated ATPase YchF</fullName>
    </submittedName>
</protein>
<proteinExistence type="predicted"/>
<dbReference type="InterPro" id="IPR004095">
    <property type="entry name" value="TGS"/>
</dbReference>
<dbReference type="Gene3D" id="3.40.50.300">
    <property type="entry name" value="P-loop containing nucleotide triphosphate hydrolases"/>
    <property type="match status" value="2"/>
</dbReference>
<keyword evidence="1" id="KW-0547">Nucleotide-binding</keyword>
<dbReference type="InterPro" id="IPR012676">
    <property type="entry name" value="TGS-like"/>
</dbReference>
<feature type="domain" description="OBG-type G" evidence="4">
    <location>
        <begin position="3"/>
        <end position="204"/>
    </location>
</feature>
<dbReference type="GO" id="GO:0005524">
    <property type="term" value="F:ATP binding"/>
    <property type="evidence" value="ECO:0007669"/>
    <property type="project" value="UniProtKB-KW"/>
</dbReference>
<keyword evidence="3" id="KW-0460">Magnesium</keyword>
<reference evidence="7" key="1">
    <citation type="submission" date="2017-09" db="EMBL/GenBank/DDBJ databases">
        <title>Depth-based differentiation of microbial function through sediment-hosted aquifers and enrichment of novel symbionts in the deep terrestrial subsurface.</title>
        <authorList>
            <person name="Probst A.J."/>
            <person name="Ladd B."/>
            <person name="Jarett J.K."/>
            <person name="Geller-Mcgrath D.E."/>
            <person name="Sieber C.M.K."/>
            <person name="Emerson J.B."/>
            <person name="Anantharaman K."/>
            <person name="Thomas B.C."/>
            <person name="Malmstrom R."/>
            <person name="Stieglmeier M."/>
            <person name="Klingl A."/>
            <person name="Woyke T."/>
            <person name="Ryan C.M."/>
            <person name="Banfield J.F."/>
        </authorList>
    </citation>
    <scope>NUCLEOTIDE SEQUENCE [LARGE SCALE GENOMIC DNA]</scope>
</reference>
<organism evidence="6 7">
    <name type="scientific">Candidatus Nealsonbacteria bacterium CG10_big_fil_rev_8_21_14_0_10_37_25</name>
    <dbReference type="NCBI Taxonomy" id="1974711"/>
    <lineage>
        <taxon>Bacteria</taxon>
        <taxon>Candidatus Nealsoniibacteriota</taxon>
    </lineage>
</organism>
<dbReference type="PROSITE" id="PS51880">
    <property type="entry name" value="TGS"/>
    <property type="match status" value="1"/>
</dbReference>
<feature type="domain" description="TGS" evidence="5">
    <location>
        <begin position="210"/>
        <end position="294"/>
    </location>
</feature>
<name>A0A2H0TKZ8_9BACT</name>
<dbReference type="PRINTS" id="PR00326">
    <property type="entry name" value="GTP1OBG"/>
</dbReference>
<dbReference type="InterPro" id="IPR023192">
    <property type="entry name" value="TGS-like_dom_sf"/>
</dbReference>